<accession>A0A5C5VJX6</accession>
<keyword evidence="3" id="KW-1185">Reference proteome</keyword>
<evidence type="ECO:0000313" key="2">
    <source>
        <dbReference type="EMBL" id="TWT38179.1"/>
    </source>
</evidence>
<feature type="compositionally biased region" description="Polar residues" evidence="1">
    <location>
        <begin position="1"/>
        <end position="10"/>
    </location>
</feature>
<evidence type="ECO:0000313" key="3">
    <source>
        <dbReference type="Proteomes" id="UP000316714"/>
    </source>
</evidence>
<comment type="caution">
    <text evidence="2">The sequence shown here is derived from an EMBL/GenBank/DDBJ whole genome shotgun (WGS) entry which is preliminary data.</text>
</comment>
<feature type="region of interest" description="Disordered" evidence="1">
    <location>
        <begin position="1"/>
        <end position="41"/>
    </location>
</feature>
<protein>
    <submittedName>
        <fullName evidence="2">Uncharacterized protein</fullName>
    </submittedName>
</protein>
<organism evidence="2 3">
    <name type="scientific">Posidoniimonas corsicana</name>
    <dbReference type="NCBI Taxonomy" id="1938618"/>
    <lineage>
        <taxon>Bacteria</taxon>
        <taxon>Pseudomonadati</taxon>
        <taxon>Planctomycetota</taxon>
        <taxon>Planctomycetia</taxon>
        <taxon>Pirellulales</taxon>
        <taxon>Lacipirellulaceae</taxon>
        <taxon>Posidoniimonas</taxon>
    </lineage>
</organism>
<name>A0A5C5VJX6_9BACT</name>
<dbReference type="Proteomes" id="UP000316714">
    <property type="component" value="Unassembled WGS sequence"/>
</dbReference>
<sequence>MYSPSLSRNPGASAIAERPRHAQTTGAIEEHRRPLAHKVSLGKRDASTGAKLGGAATGAGVTTVLIVA</sequence>
<reference evidence="2 3" key="1">
    <citation type="submission" date="2019-02" db="EMBL/GenBank/DDBJ databases">
        <title>Deep-cultivation of Planctomycetes and their phenomic and genomic characterization uncovers novel biology.</title>
        <authorList>
            <person name="Wiegand S."/>
            <person name="Jogler M."/>
            <person name="Boedeker C."/>
            <person name="Pinto D."/>
            <person name="Vollmers J."/>
            <person name="Rivas-Marin E."/>
            <person name="Kohn T."/>
            <person name="Peeters S.H."/>
            <person name="Heuer A."/>
            <person name="Rast P."/>
            <person name="Oberbeckmann S."/>
            <person name="Bunk B."/>
            <person name="Jeske O."/>
            <person name="Meyerdierks A."/>
            <person name="Storesund J.E."/>
            <person name="Kallscheuer N."/>
            <person name="Luecker S."/>
            <person name="Lage O.M."/>
            <person name="Pohl T."/>
            <person name="Merkel B.J."/>
            <person name="Hornburger P."/>
            <person name="Mueller R.-W."/>
            <person name="Bruemmer F."/>
            <person name="Labrenz M."/>
            <person name="Spormann A.M."/>
            <person name="Op Den Camp H."/>
            <person name="Overmann J."/>
            <person name="Amann R."/>
            <person name="Jetten M.S.M."/>
            <person name="Mascher T."/>
            <person name="Medema M.H."/>
            <person name="Devos D.P."/>
            <person name="Kaster A.-K."/>
            <person name="Ovreas L."/>
            <person name="Rohde M."/>
            <person name="Galperin M.Y."/>
            <person name="Jogler C."/>
        </authorList>
    </citation>
    <scope>NUCLEOTIDE SEQUENCE [LARGE SCALE GENOMIC DNA]</scope>
    <source>
        <strain evidence="2 3">KOR34</strain>
    </source>
</reference>
<dbReference type="EMBL" id="SIHJ01000001">
    <property type="protein sequence ID" value="TWT38179.1"/>
    <property type="molecule type" value="Genomic_DNA"/>
</dbReference>
<proteinExistence type="predicted"/>
<dbReference type="AlphaFoldDB" id="A0A5C5VJX6"/>
<evidence type="ECO:0000256" key="1">
    <source>
        <dbReference type="SAM" id="MobiDB-lite"/>
    </source>
</evidence>
<gene>
    <name evidence="2" type="ORF">KOR34_31470</name>
</gene>